<dbReference type="Gene3D" id="1.10.260.40">
    <property type="entry name" value="lambda repressor-like DNA-binding domains"/>
    <property type="match status" value="1"/>
</dbReference>
<dbReference type="Pfam" id="PF13560">
    <property type="entry name" value="HTH_31"/>
    <property type="match status" value="1"/>
</dbReference>
<proteinExistence type="predicted"/>
<reference evidence="2 3" key="1">
    <citation type="submission" date="2018-10" db="EMBL/GenBank/DDBJ databases">
        <title>Sequencing the genomes of 1000 actinobacteria strains.</title>
        <authorList>
            <person name="Klenk H.-P."/>
        </authorList>
    </citation>
    <scope>NUCLEOTIDE SEQUENCE [LARGE SCALE GENOMIC DNA]</scope>
    <source>
        <strain evidence="2 3">DSM 17894</strain>
    </source>
</reference>
<evidence type="ECO:0000313" key="2">
    <source>
        <dbReference type="EMBL" id="RKR76358.1"/>
    </source>
</evidence>
<dbReference type="Gene3D" id="3.30.450.180">
    <property type="match status" value="1"/>
</dbReference>
<dbReference type="CDD" id="cd00093">
    <property type="entry name" value="HTH_XRE"/>
    <property type="match status" value="1"/>
</dbReference>
<dbReference type="AlphaFoldDB" id="A0A495ILP9"/>
<dbReference type="InterPro" id="IPR001387">
    <property type="entry name" value="Cro/C1-type_HTH"/>
</dbReference>
<sequence>MNSRSTLLGDYLRTRRDLVQPEDIGLLREPNRRVKGLRREEVAALAGISPEYYLRLEQGHAHQPSEQVLNSLGRALDLDPAAIDYLHRLARPSNRTESNPRSRATKDELQRLLRRTADRPAFVIDDNMDVVAANPLAEVLGPGAMSTGSNRLVRMFSDECRGMYDDWAERAAEMVAVLRMRADPESLRLQQIVGELSMHSVDFRLLWARHDVHVFTSGTCLEMIQPFGAVEFEYDDLRIMSHPDLTLTTLYAAPGSIGAGVIAYASARLTSATETADIDLLP</sequence>
<accession>A0A495ILP9</accession>
<gene>
    <name evidence="2" type="ORF">C8E83_3528</name>
</gene>
<organism evidence="2 3">
    <name type="scientific">Frondihabitans australicus</name>
    <dbReference type="NCBI Taxonomy" id="386892"/>
    <lineage>
        <taxon>Bacteria</taxon>
        <taxon>Bacillati</taxon>
        <taxon>Actinomycetota</taxon>
        <taxon>Actinomycetes</taxon>
        <taxon>Micrococcales</taxon>
        <taxon>Microbacteriaceae</taxon>
        <taxon>Frondihabitans</taxon>
    </lineage>
</organism>
<dbReference type="SUPFAM" id="SSF47413">
    <property type="entry name" value="lambda repressor-like DNA-binding domains"/>
    <property type="match status" value="1"/>
</dbReference>
<dbReference type="PROSITE" id="PS50943">
    <property type="entry name" value="HTH_CROC1"/>
    <property type="match status" value="1"/>
</dbReference>
<dbReference type="RefSeq" id="WP_121371339.1">
    <property type="nucleotide sequence ID" value="NZ_RBKS01000001.1"/>
</dbReference>
<protein>
    <submittedName>
        <fullName evidence="2">Transcriptional regulator with XRE-family HTH domain</fullName>
    </submittedName>
</protein>
<dbReference type="PANTHER" id="PTHR35010:SF2">
    <property type="entry name" value="BLL4672 PROTEIN"/>
    <property type="match status" value="1"/>
</dbReference>
<keyword evidence="3" id="KW-1185">Reference proteome</keyword>
<dbReference type="InterPro" id="IPR041413">
    <property type="entry name" value="MLTR_LBD"/>
</dbReference>
<feature type="domain" description="HTH cro/C1-type" evidence="1">
    <location>
        <begin position="32"/>
        <end position="83"/>
    </location>
</feature>
<evidence type="ECO:0000259" key="1">
    <source>
        <dbReference type="PROSITE" id="PS50943"/>
    </source>
</evidence>
<dbReference type="InterPro" id="IPR010982">
    <property type="entry name" value="Lambda_DNA-bd_dom_sf"/>
</dbReference>
<comment type="caution">
    <text evidence="2">The sequence shown here is derived from an EMBL/GenBank/DDBJ whole genome shotgun (WGS) entry which is preliminary data.</text>
</comment>
<name>A0A495ILP9_9MICO</name>
<dbReference type="SMART" id="SM00530">
    <property type="entry name" value="HTH_XRE"/>
    <property type="match status" value="1"/>
</dbReference>
<dbReference type="OrthoDB" id="3518652at2"/>
<dbReference type="EMBL" id="RBKS01000001">
    <property type="protein sequence ID" value="RKR76358.1"/>
    <property type="molecule type" value="Genomic_DNA"/>
</dbReference>
<dbReference type="Pfam" id="PF17765">
    <property type="entry name" value="MLTR_LBD"/>
    <property type="match status" value="1"/>
</dbReference>
<dbReference type="PANTHER" id="PTHR35010">
    <property type="entry name" value="BLL4672 PROTEIN-RELATED"/>
    <property type="match status" value="1"/>
</dbReference>
<evidence type="ECO:0000313" key="3">
    <source>
        <dbReference type="Proteomes" id="UP000280008"/>
    </source>
</evidence>
<dbReference type="GO" id="GO:0003677">
    <property type="term" value="F:DNA binding"/>
    <property type="evidence" value="ECO:0007669"/>
    <property type="project" value="InterPro"/>
</dbReference>
<dbReference type="Proteomes" id="UP000280008">
    <property type="component" value="Unassembled WGS sequence"/>
</dbReference>